<protein>
    <submittedName>
        <fullName evidence="2">Uncharacterized membrane protein HdeD (DUF308 family)</fullName>
    </submittedName>
</protein>
<dbReference type="InterPro" id="IPR052712">
    <property type="entry name" value="Acid_resist_chaperone_HdeD"/>
</dbReference>
<dbReference type="InterPro" id="IPR005325">
    <property type="entry name" value="DUF308_memb"/>
</dbReference>
<dbReference type="GO" id="GO:0005886">
    <property type="term" value="C:plasma membrane"/>
    <property type="evidence" value="ECO:0007669"/>
    <property type="project" value="TreeGrafter"/>
</dbReference>
<dbReference type="RefSeq" id="WP_246429856.1">
    <property type="nucleotide sequence ID" value="NZ_JACHOO010000008.1"/>
</dbReference>
<keyword evidence="1" id="KW-1133">Transmembrane helix</keyword>
<dbReference type="PANTHER" id="PTHR34989">
    <property type="entry name" value="PROTEIN HDED"/>
    <property type="match status" value="1"/>
</dbReference>
<sequence>MMEPEMEIAVMPTELATAPKGALPKNLSDTVRDNWGWFLALGIVFVIGGLFAIALPLVSSLAVGVFLAVILAIAGVVQIVHAFRIKAWGGFLLELLLGIAVLLGGIAMYVLPVFAALAITIVVAASFLAKGVFQILLAFRLRPRDGWGWILAAGIVALVVGVAILAQYPFSGLWVPGVLAGVSLIFTGWSYVALGLGARQLG</sequence>
<accession>A0A7W9L3H5</accession>
<feature type="transmembrane region" description="Helical" evidence="1">
    <location>
        <begin position="61"/>
        <end position="80"/>
    </location>
</feature>
<evidence type="ECO:0000313" key="2">
    <source>
        <dbReference type="EMBL" id="MBB5754552.1"/>
    </source>
</evidence>
<feature type="transmembrane region" description="Helical" evidence="1">
    <location>
        <begin position="117"/>
        <end position="139"/>
    </location>
</feature>
<dbReference type="Proteomes" id="UP000523821">
    <property type="component" value="Unassembled WGS sequence"/>
</dbReference>
<keyword evidence="3" id="KW-1185">Reference proteome</keyword>
<comment type="caution">
    <text evidence="2">The sequence shown here is derived from an EMBL/GenBank/DDBJ whole genome shotgun (WGS) entry which is preliminary data.</text>
</comment>
<dbReference type="AlphaFoldDB" id="A0A7W9L3H5"/>
<feature type="transmembrane region" description="Helical" evidence="1">
    <location>
        <begin position="92"/>
        <end position="111"/>
    </location>
</feature>
<evidence type="ECO:0000256" key="1">
    <source>
        <dbReference type="SAM" id="Phobius"/>
    </source>
</evidence>
<feature type="transmembrane region" description="Helical" evidence="1">
    <location>
        <begin position="146"/>
        <end position="168"/>
    </location>
</feature>
<dbReference type="PANTHER" id="PTHR34989:SF1">
    <property type="entry name" value="PROTEIN HDED"/>
    <property type="match status" value="1"/>
</dbReference>
<dbReference type="Pfam" id="PF03729">
    <property type="entry name" value="DUF308"/>
    <property type="match status" value="1"/>
</dbReference>
<dbReference type="EMBL" id="JACHOO010000008">
    <property type="protein sequence ID" value="MBB5754552.1"/>
    <property type="molecule type" value="Genomic_DNA"/>
</dbReference>
<feature type="transmembrane region" description="Helical" evidence="1">
    <location>
        <begin position="35"/>
        <end position="55"/>
    </location>
</feature>
<organism evidence="2 3">
    <name type="scientific">Prosthecomicrobium pneumaticum</name>
    <dbReference type="NCBI Taxonomy" id="81895"/>
    <lineage>
        <taxon>Bacteria</taxon>
        <taxon>Pseudomonadati</taxon>
        <taxon>Pseudomonadota</taxon>
        <taxon>Alphaproteobacteria</taxon>
        <taxon>Hyphomicrobiales</taxon>
        <taxon>Kaistiaceae</taxon>
        <taxon>Prosthecomicrobium</taxon>
    </lineage>
</organism>
<keyword evidence="1" id="KW-0812">Transmembrane</keyword>
<proteinExistence type="predicted"/>
<reference evidence="2 3" key="1">
    <citation type="submission" date="2020-08" db="EMBL/GenBank/DDBJ databases">
        <title>Genomic Encyclopedia of Type Strains, Phase IV (KMG-IV): sequencing the most valuable type-strain genomes for metagenomic binning, comparative biology and taxonomic classification.</title>
        <authorList>
            <person name="Goeker M."/>
        </authorList>
    </citation>
    <scope>NUCLEOTIDE SEQUENCE [LARGE SCALE GENOMIC DNA]</scope>
    <source>
        <strain evidence="2 3">DSM 16268</strain>
    </source>
</reference>
<keyword evidence="1" id="KW-0472">Membrane</keyword>
<evidence type="ECO:0000313" key="3">
    <source>
        <dbReference type="Proteomes" id="UP000523821"/>
    </source>
</evidence>
<gene>
    <name evidence="2" type="ORF">GGQ63_003638</name>
</gene>
<name>A0A7W9L3H5_9HYPH</name>
<feature type="transmembrane region" description="Helical" evidence="1">
    <location>
        <begin position="174"/>
        <end position="196"/>
    </location>
</feature>